<gene>
    <name evidence="2" type="ORF">GCM10007876_08320</name>
</gene>
<dbReference type="Proteomes" id="UP001161389">
    <property type="component" value="Unassembled WGS sequence"/>
</dbReference>
<dbReference type="AlphaFoldDB" id="A0AA37S8J5"/>
<dbReference type="SUPFAM" id="SSF158855">
    <property type="entry name" value="Lipase chaperone-like"/>
    <property type="match status" value="1"/>
</dbReference>
<reference evidence="2" key="1">
    <citation type="journal article" date="2014" name="Int. J. Syst. Evol. Microbiol.">
        <title>Complete genome sequence of Corynebacterium casei LMG S-19264T (=DSM 44701T), isolated from a smear-ripened cheese.</title>
        <authorList>
            <consortium name="US DOE Joint Genome Institute (JGI-PGF)"/>
            <person name="Walter F."/>
            <person name="Albersmeier A."/>
            <person name="Kalinowski J."/>
            <person name="Ruckert C."/>
        </authorList>
    </citation>
    <scope>NUCLEOTIDE SEQUENCE</scope>
    <source>
        <strain evidence="2">NBRC 110071</strain>
    </source>
</reference>
<evidence type="ECO:0000256" key="1">
    <source>
        <dbReference type="SAM" id="MobiDB-lite"/>
    </source>
</evidence>
<evidence type="ECO:0000313" key="3">
    <source>
        <dbReference type="Proteomes" id="UP001161389"/>
    </source>
</evidence>
<keyword evidence="3" id="KW-1185">Reference proteome</keyword>
<dbReference type="RefSeq" id="WP_284379127.1">
    <property type="nucleotide sequence ID" value="NZ_BSNM01000003.1"/>
</dbReference>
<accession>A0AA37S8J5</accession>
<comment type="caution">
    <text evidence="2">The sequence shown here is derived from an EMBL/GenBank/DDBJ whole genome shotgun (WGS) entry which is preliminary data.</text>
</comment>
<proteinExistence type="predicted"/>
<dbReference type="EMBL" id="BSNM01000003">
    <property type="protein sequence ID" value="GLQ30354.1"/>
    <property type="molecule type" value="Genomic_DNA"/>
</dbReference>
<organism evidence="2 3">
    <name type="scientific">Litoribrevibacter albus</name>
    <dbReference type="NCBI Taxonomy" id="1473156"/>
    <lineage>
        <taxon>Bacteria</taxon>
        <taxon>Pseudomonadati</taxon>
        <taxon>Pseudomonadota</taxon>
        <taxon>Gammaproteobacteria</taxon>
        <taxon>Oceanospirillales</taxon>
        <taxon>Oceanospirillaceae</taxon>
        <taxon>Litoribrevibacter</taxon>
    </lineage>
</organism>
<evidence type="ECO:0000313" key="2">
    <source>
        <dbReference type="EMBL" id="GLQ30354.1"/>
    </source>
</evidence>
<evidence type="ECO:0008006" key="4">
    <source>
        <dbReference type="Google" id="ProtNLM"/>
    </source>
</evidence>
<name>A0AA37S8J5_9GAMM</name>
<protein>
    <recommendedName>
        <fullName evidence="4">Lipase helper protein</fullName>
    </recommendedName>
</protein>
<feature type="region of interest" description="Disordered" evidence="1">
    <location>
        <begin position="43"/>
        <end position="83"/>
    </location>
</feature>
<feature type="compositionally biased region" description="Low complexity" evidence="1">
    <location>
        <begin position="44"/>
        <end position="78"/>
    </location>
</feature>
<reference evidence="2" key="2">
    <citation type="submission" date="2023-01" db="EMBL/GenBank/DDBJ databases">
        <title>Draft genome sequence of Litoribrevibacter albus strain NBRC 110071.</title>
        <authorList>
            <person name="Sun Q."/>
            <person name="Mori K."/>
        </authorList>
    </citation>
    <scope>NUCLEOTIDE SEQUENCE</scope>
    <source>
        <strain evidence="2">NBRC 110071</strain>
    </source>
</reference>
<sequence>MGKKLIVKGILTLVVLVCLAMIPIINQLQSLGWMDTEFSRQVGSQESSSNSTEVSELASGLSSQTSPNLSSSRSSNESATPGHLGEYDAFKQQMIHELKQRYGGSISDVALQATLRDFRDYVAERFPDAGDSLFREIITAAFPEQARKIFALVAKLDEYYQWHLDQLVALNEMDPLTREGTVWQKRTDLFGTDAELIWAEELNRTQQKEAKVQETLASLNQADQVTMDERLYILTSTIEEEYQSTLASGLMDKSMMAGVFFGLDSVQNDLKTMSPEERQEEINRVRKQLGFTDEQIERLSSMDQKNEARWQTGYKYSAARKALESQYTGAELESKLQALREEMFEREAKTIAMEEASGFYRFDRPRVFGRN</sequence>